<dbReference type="SUPFAM" id="SSF55073">
    <property type="entry name" value="Nucleotide cyclase"/>
    <property type="match status" value="1"/>
</dbReference>
<evidence type="ECO:0000256" key="11">
    <source>
        <dbReference type="SAM" id="Phobius"/>
    </source>
</evidence>
<evidence type="ECO:0000259" key="13">
    <source>
        <dbReference type="PROSITE" id="PS50113"/>
    </source>
</evidence>
<dbReference type="InterPro" id="IPR000700">
    <property type="entry name" value="PAS-assoc_C"/>
</dbReference>
<dbReference type="GO" id="GO:1902201">
    <property type="term" value="P:negative regulation of bacterial-type flagellum-dependent cell motility"/>
    <property type="evidence" value="ECO:0007669"/>
    <property type="project" value="TreeGrafter"/>
</dbReference>
<evidence type="ECO:0000256" key="8">
    <source>
        <dbReference type="ARBA" id="ARBA00022840"/>
    </source>
</evidence>
<keyword evidence="5" id="KW-0808">Transferase</keyword>
<evidence type="ECO:0000256" key="1">
    <source>
        <dbReference type="ARBA" id="ARBA00001946"/>
    </source>
</evidence>
<dbReference type="InterPro" id="IPR050469">
    <property type="entry name" value="Diguanylate_Cyclase"/>
</dbReference>
<keyword evidence="9" id="KW-0902">Two-component regulatory system</keyword>
<evidence type="ECO:0000256" key="7">
    <source>
        <dbReference type="ARBA" id="ARBA00022777"/>
    </source>
</evidence>
<dbReference type="EC" id="2.7.7.65" evidence="3"/>
<dbReference type="GO" id="GO:0005886">
    <property type="term" value="C:plasma membrane"/>
    <property type="evidence" value="ECO:0007669"/>
    <property type="project" value="TreeGrafter"/>
</dbReference>
<dbReference type="FunFam" id="3.30.70.270:FF:000001">
    <property type="entry name" value="Diguanylate cyclase domain protein"/>
    <property type="match status" value="1"/>
</dbReference>
<dbReference type="InterPro" id="IPR035965">
    <property type="entry name" value="PAS-like_dom_sf"/>
</dbReference>
<evidence type="ECO:0000313" key="15">
    <source>
        <dbReference type="EMBL" id="TQF00635.1"/>
    </source>
</evidence>
<keyword evidence="7" id="KW-0418">Kinase</keyword>
<dbReference type="PANTHER" id="PTHR45138">
    <property type="entry name" value="REGULATORY COMPONENTS OF SENSORY TRANSDUCTION SYSTEM"/>
    <property type="match status" value="1"/>
</dbReference>
<dbReference type="Proteomes" id="UP000315400">
    <property type="component" value="Unassembled WGS sequence"/>
</dbReference>
<feature type="domain" description="PAC" evidence="13">
    <location>
        <begin position="433"/>
        <end position="484"/>
    </location>
</feature>
<dbReference type="EMBL" id="VIFK01000008">
    <property type="protein sequence ID" value="TQF00635.1"/>
    <property type="molecule type" value="Genomic_DNA"/>
</dbReference>
<name>A0A540VV39_9GAMM</name>
<comment type="catalytic activity">
    <reaction evidence="10">
        <text>2 GTP = 3',3'-c-di-GMP + 2 diphosphate</text>
        <dbReference type="Rhea" id="RHEA:24898"/>
        <dbReference type="ChEBI" id="CHEBI:33019"/>
        <dbReference type="ChEBI" id="CHEBI:37565"/>
        <dbReference type="ChEBI" id="CHEBI:58805"/>
        <dbReference type="EC" id="2.7.7.65"/>
    </reaction>
</comment>
<dbReference type="InterPro" id="IPR000014">
    <property type="entry name" value="PAS"/>
</dbReference>
<dbReference type="SMART" id="SM00091">
    <property type="entry name" value="PAS"/>
    <property type="match status" value="1"/>
</dbReference>
<feature type="transmembrane region" description="Helical" evidence="11">
    <location>
        <begin position="318"/>
        <end position="338"/>
    </location>
</feature>
<dbReference type="NCBIfam" id="TIGR00229">
    <property type="entry name" value="sensory_box"/>
    <property type="match status" value="1"/>
</dbReference>
<dbReference type="Pfam" id="PF00990">
    <property type="entry name" value="GGDEF"/>
    <property type="match status" value="1"/>
</dbReference>
<dbReference type="InterPro" id="IPR013767">
    <property type="entry name" value="PAS_fold"/>
</dbReference>
<evidence type="ECO:0000256" key="9">
    <source>
        <dbReference type="ARBA" id="ARBA00023012"/>
    </source>
</evidence>
<dbReference type="GO" id="GO:0006355">
    <property type="term" value="P:regulation of DNA-templated transcription"/>
    <property type="evidence" value="ECO:0007669"/>
    <property type="project" value="InterPro"/>
</dbReference>
<dbReference type="GO" id="GO:0016301">
    <property type="term" value="F:kinase activity"/>
    <property type="evidence" value="ECO:0007669"/>
    <property type="project" value="UniProtKB-KW"/>
</dbReference>
<accession>A0A540VV39</accession>
<keyword evidence="4" id="KW-0597">Phosphoprotein</keyword>
<comment type="cofactor">
    <cofactor evidence="1">
        <name>Mg(2+)</name>
        <dbReference type="ChEBI" id="CHEBI:18420"/>
    </cofactor>
</comment>
<dbReference type="SUPFAM" id="SSF103190">
    <property type="entry name" value="Sensory domain-like"/>
    <property type="match status" value="1"/>
</dbReference>
<dbReference type="PROSITE" id="PS50113">
    <property type="entry name" value="PAC"/>
    <property type="match status" value="1"/>
</dbReference>
<dbReference type="InterPro" id="IPR000160">
    <property type="entry name" value="GGDEF_dom"/>
</dbReference>
<keyword evidence="11" id="KW-0812">Transmembrane</keyword>
<dbReference type="InterPro" id="IPR043128">
    <property type="entry name" value="Rev_trsase/Diguanyl_cyclase"/>
</dbReference>
<dbReference type="CDD" id="cd01949">
    <property type="entry name" value="GGDEF"/>
    <property type="match status" value="1"/>
</dbReference>
<dbReference type="Gene3D" id="3.30.70.270">
    <property type="match status" value="1"/>
</dbReference>
<dbReference type="PROSITE" id="PS50887">
    <property type="entry name" value="GGDEF"/>
    <property type="match status" value="1"/>
</dbReference>
<evidence type="ECO:0000256" key="3">
    <source>
        <dbReference type="ARBA" id="ARBA00012528"/>
    </source>
</evidence>
<dbReference type="SMART" id="SM00086">
    <property type="entry name" value="PAC"/>
    <property type="match status" value="1"/>
</dbReference>
<dbReference type="AlphaFoldDB" id="A0A540VV39"/>
<evidence type="ECO:0000256" key="6">
    <source>
        <dbReference type="ARBA" id="ARBA00022741"/>
    </source>
</evidence>
<sequence length="654" mass="73032">MRVRLLTGVLLPVFLVTGALYPILNTHLEDRVASAQLIAKSLLDAEHDALVQEMNESLNQTLAIAELPSLHRILEAGREARSPYREDLFERDRTQLDSLFETLMTHFGRYTRLALFDNDGRTSLSAGMHQRPSSPSGQPETDVLRNIRSLPDRSVYVSPPYLGSSGAGPEIPTTLVDIAAPVFGGQGQRLGVLVFTLDWHYLVSGLPHTLKMDADANVLLVDAGGISLLPNSQSQFALGSSLDHEWPTAWDRMRMDERGDTVIDNRILMFRSHDLRSHHYRSQAEQVVSQAESQPWHLAVTLPRPTTASLLQEDPGQLIMIVLAYLLASSFGVFWVLSHHRQKTLRKKAQKISLKARQYAHDLEDLYEQAPCGYHSLDARGCVLKMNCTELRWLGYQADEVLGKRQYRDFVTPETRDAFDSAFRDVLAEGHEGSAECELLCRDGSVLPVAIEATAHTNDEGFQYSRAMVFDLTERKPIEELLVQQSMTDPLTGLGNRRFLENQADLEMARSRRSKIPLCVIAIDLDHFKCINDTYGHDVGDQVLKVFAETAQNESRDGDILCRIGGEEFTVLLPETTEEQAGIIAERLRQVIESTPAEIGTDVVEGGQLRYSASLGVTRVHPEEVSLKASIKRADAMLYEAKEAGRNQVMGTPH</sequence>
<protein>
    <recommendedName>
        <fullName evidence="3">diguanylate cyclase</fullName>
        <ecNumber evidence="3">2.7.7.65</ecNumber>
    </recommendedName>
</protein>
<dbReference type="SUPFAM" id="SSF55785">
    <property type="entry name" value="PYP-like sensor domain (PAS domain)"/>
    <property type="match status" value="1"/>
</dbReference>
<keyword evidence="11" id="KW-1133">Transmembrane helix</keyword>
<dbReference type="GO" id="GO:0005524">
    <property type="term" value="F:ATP binding"/>
    <property type="evidence" value="ECO:0007669"/>
    <property type="project" value="UniProtKB-KW"/>
</dbReference>
<dbReference type="CDD" id="cd00130">
    <property type="entry name" value="PAS"/>
    <property type="match status" value="1"/>
</dbReference>
<keyword evidence="11" id="KW-0472">Membrane</keyword>
<keyword evidence="8" id="KW-0067">ATP-binding</keyword>
<dbReference type="PROSITE" id="PS50112">
    <property type="entry name" value="PAS"/>
    <property type="match status" value="1"/>
</dbReference>
<evidence type="ECO:0000259" key="14">
    <source>
        <dbReference type="PROSITE" id="PS50887"/>
    </source>
</evidence>
<comment type="subcellular location">
    <subcellularLocation>
        <location evidence="2">Membrane</location>
    </subcellularLocation>
</comment>
<comment type="caution">
    <text evidence="15">The sequence shown here is derived from an EMBL/GenBank/DDBJ whole genome shotgun (WGS) entry which is preliminary data.</text>
</comment>
<evidence type="ECO:0000256" key="4">
    <source>
        <dbReference type="ARBA" id="ARBA00022553"/>
    </source>
</evidence>
<dbReference type="InterPro" id="IPR029151">
    <property type="entry name" value="Sensor-like_sf"/>
</dbReference>
<feature type="domain" description="GGDEF" evidence="14">
    <location>
        <begin position="516"/>
        <end position="654"/>
    </location>
</feature>
<evidence type="ECO:0000256" key="5">
    <source>
        <dbReference type="ARBA" id="ARBA00022679"/>
    </source>
</evidence>
<evidence type="ECO:0000256" key="2">
    <source>
        <dbReference type="ARBA" id="ARBA00004370"/>
    </source>
</evidence>
<evidence type="ECO:0000256" key="10">
    <source>
        <dbReference type="ARBA" id="ARBA00034247"/>
    </source>
</evidence>
<dbReference type="GO" id="GO:0043709">
    <property type="term" value="P:cell adhesion involved in single-species biofilm formation"/>
    <property type="evidence" value="ECO:0007669"/>
    <property type="project" value="TreeGrafter"/>
</dbReference>
<proteinExistence type="predicted"/>
<evidence type="ECO:0000313" key="16">
    <source>
        <dbReference type="Proteomes" id="UP000315400"/>
    </source>
</evidence>
<dbReference type="Gene3D" id="3.30.450.20">
    <property type="entry name" value="PAS domain"/>
    <property type="match status" value="2"/>
</dbReference>
<dbReference type="SMART" id="SM00267">
    <property type="entry name" value="GGDEF"/>
    <property type="match status" value="1"/>
</dbReference>
<dbReference type="NCBIfam" id="TIGR00254">
    <property type="entry name" value="GGDEF"/>
    <property type="match status" value="1"/>
</dbReference>
<dbReference type="InterPro" id="IPR029787">
    <property type="entry name" value="Nucleotide_cyclase"/>
</dbReference>
<dbReference type="Pfam" id="PF00989">
    <property type="entry name" value="PAS"/>
    <property type="match status" value="1"/>
</dbReference>
<dbReference type="PANTHER" id="PTHR45138:SF9">
    <property type="entry name" value="DIGUANYLATE CYCLASE DGCM-RELATED"/>
    <property type="match status" value="1"/>
</dbReference>
<organism evidence="15 16">
    <name type="scientific">Spiribacter salinus</name>
    <dbReference type="NCBI Taxonomy" id="1335746"/>
    <lineage>
        <taxon>Bacteria</taxon>
        <taxon>Pseudomonadati</taxon>
        <taxon>Pseudomonadota</taxon>
        <taxon>Gammaproteobacteria</taxon>
        <taxon>Chromatiales</taxon>
        <taxon>Ectothiorhodospiraceae</taxon>
        <taxon>Spiribacter</taxon>
    </lineage>
</organism>
<dbReference type="InterPro" id="IPR001610">
    <property type="entry name" value="PAC"/>
</dbReference>
<gene>
    <name evidence="15" type="ORF">FKY71_02430</name>
</gene>
<reference evidence="15 16" key="1">
    <citation type="submission" date="2019-06" db="EMBL/GenBank/DDBJ databases">
        <title>Metagenome assembled Genome of Spiribacter salinus SL48-SHIP from the microbial mat of Salt Lake 48 (Novosibirsk region, Russia).</title>
        <authorList>
            <person name="Shipova A."/>
            <person name="Rozanov A.S."/>
            <person name="Bryanskaya A.V."/>
            <person name="Peltek S.E."/>
        </authorList>
    </citation>
    <scope>NUCLEOTIDE SEQUENCE [LARGE SCALE GENOMIC DNA]</scope>
    <source>
        <strain evidence="15">SL48-SHIP-2</strain>
    </source>
</reference>
<dbReference type="GO" id="GO:0000160">
    <property type="term" value="P:phosphorelay signal transduction system"/>
    <property type="evidence" value="ECO:0007669"/>
    <property type="project" value="UniProtKB-KW"/>
</dbReference>
<evidence type="ECO:0000259" key="12">
    <source>
        <dbReference type="PROSITE" id="PS50112"/>
    </source>
</evidence>
<dbReference type="GO" id="GO:0052621">
    <property type="term" value="F:diguanylate cyclase activity"/>
    <property type="evidence" value="ECO:0007669"/>
    <property type="project" value="UniProtKB-EC"/>
</dbReference>
<dbReference type="CDD" id="cd18773">
    <property type="entry name" value="PDC1_HK_sensor"/>
    <property type="match status" value="1"/>
</dbReference>
<feature type="domain" description="PAS" evidence="12">
    <location>
        <begin position="359"/>
        <end position="430"/>
    </location>
</feature>
<keyword evidence="6" id="KW-0547">Nucleotide-binding</keyword>